<dbReference type="Gene3D" id="2.60.40.1120">
    <property type="entry name" value="Carboxypeptidase-like, regulatory domain"/>
    <property type="match status" value="5"/>
</dbReference>
<keyword evidence="3" id="KW-1185">Reference proteome</keyword>
<sequence length="734" mass="74270">MRILSTVALLEVSPGESVDLVLDVVNTEPVIEGVTARVIGMPATMVRAQPASLALFPDAQGEITLTFAVPGTFPAGRHPLTIEVCGSTPAARPVHHDVELVVAARPRMVLRAAPSMIRARKRGTFRVETVNRGNVPLDVALRARDSDRSLNTTITPSALTVAPGEAIVSTIVATGPRHVFGSDLDRPLKVEATTSDVEDSISLMLRQRPLISRGLLTVAILVGILVVWAAIFLFGIRNVLGSDPVTKVAPASFFAASAASGTAGASPAGALSKDGVVEAGVGGTLTGTVTAQSDLAGVGLITVDALRMSRTGMVVVSSAATQSDGTFTIAGLFPGRYYLRIGAEGYDTLWYPATPTETGATTVRARAQEVSDPASMVVTGHPASLSGTVEVGDVLTPVVTTVVARPAWSGADETLEYTTEATGDGTYTLADLPAPGTYELTFTAEGYQPATARESLVGGQSRFVSDVRLGSTPGQISGMVTDGVSPLGGVVVSTTLDGRDITVGTPTLGVVGSFVIPGLTTPGTYVVTFAKEGFGDKTVVVDLTAGQSRGDLVVSMADGVGTLTGRLVDGAGKGLGGAAISVGGGTTSTTATTLTSGDVGAFTIAGLASPGSYTLTFTLSGYQPQSVPVDLAAGEAAAPIRVTMTAALGSITGQVTTDRQPVLGTDVVITNGAQSWTTVTSSEAGSAGIYTLSGLAPGTYTVTVSLGGMVRATGLATVAAGASTTRNLETTGAS</sequence>
<keyword evidence="1" id="KW-0812">Transmembrane</keyword>
<dbReference type="Proteomes" id="UP000199039">
    <property type="component" value="Unassembled WGS sequence"/>
</dbReference>
<keyword evidence="1" id="KW-0472">Membrane</keyword>
<dbReference type="InterPro" id="IPR013784">
    <property type="entry name" value="Carb-bd-like_fold"/>
</dbReference>
<dbReference type="GO" id="GO:0004180">
    <property type="term" value="F:carboxypeptidase activity"/>
    <property type="evidence" value="ECO:0007669"/>
    <property type="project" value="UniProtKB-KW"/>
</dbReference>
<evidence type="ECO:0000313" key="2">
    <source>
        <dbReference type="EMBL" id="SDC59722.1"/>
    </source>
</evidence>
<dbReference type="Pfam" id="PF13620">
    <property type="entry name" value="CarboxypepD_reg"/>
    <property type="match status" value="3"/>
</dbReference>
<evidence type="ECO:0000313" key="3">
    <source>
        <dbReference type="Proteomes" id="UP000199039"/>
    </source>
</evidence>
<dbReference type="STRING" id="1814289.SAMN05216410_1987"/>
<gene>
    <name evidence="2" type="ORF">SAMN05216410_1987</name>
</gene>
<dbReference type="SUPFAM" id="SSF49464">
    <property type="entry name" value="Carboxypeptidase regulatory domain-like"/>
    <property type="match status" value="1"/>
</dbReference>
<dbReference type="SUPFAM" id="SSF49452">
    <property type="entry name" value="Starch-binding domain-like"/>
    <property type="match status" value="3"/>
</dbReference>
<keyword evidence="2" id="KW-0121">Carboxypeptidase</keyword>
<protein>
    <submittedName>
        <fullName evidence="2">Carboxypeptidase regulatory-like domain-containing protein</fullName>
    </submittedName>
</protein>
<dbReference type="InterPro" id="IPR008969">
    <property type="entry name" value="CarboxyPept-like_regulatory"/>
</dbReference>
<dbReference type="GO" id="GO:0030246">
    <property type="term" value="F:carbohydrate binding"/>
    <property type="evidence" value="ECO:0007669"/>
    <property type="project" value="InterPro"/>
</dbReference>
<reference evidence="2 3" key="1">
    <citation type="submission" date="2016-09" db="EMBL/GenBank/DDBJ databases">
        <authorList>
            <person name="Capua I."/>
            <person name="De Benedictis P."/>
            <person name="Joannis T."/>
            <person name="Lombin L.H."/>
            <person name="Cattoli G."/>
        </authorList>
    </citation>
    <scope>NUCLEOTIDE SEQUENCE [LARGE SCALE GENOMIC DNA]</scope>
    <source>
        <strain evidence="2 3">ISLP-3</strain>
    </source>
</reference>
<dbReference type="EMBL" id="FMYH01000003">
    <property type="protein sequence ID" value="SDC59722.1"/>
    <property type="molecule type" value="Genomic_DNA"/>
</dbReference>
<dbReference type="RefSeq" id="WP_093182850.1">
    <property type="nucleotide sequence ID" value="NZ_FMYH01000003.1"/>
</dbReference>
<keyword evidence="1" id="KW-1133">Transmembrane helix</keyword>
<accession>A0A1G6MW23</accession>
<feature type="transmembrane region" description="Helical" evidence="1">
    <location>
        <begin position="214"/>
        <end position="236"/>
    </location>
</feature>
<evidence type="ECO:0000256" key="1">
    <source>
        <dbReference type="SAM" id="Phobius"/>
    </source>
</evidence>
<dbReference type="OrthoDB" id="5164924at2"/>
<keyword evidence="2" id="KW-0645">Protease</keyword>
<proteinExistence type="predicted"/>
<name>A0A1G6MW23_9MICO</name>
<organism evidence="2 3">
    <name type="scientific">Sanguibacter gelidistatuariae</name>
    <dbReference type="NCBI Taxonomy" id="1814289"/>
    <lineage>
        <taxon>Bacteria</taxon>
        <taxon>Bacillati</taxon>
        <taxon>Actinomycetota</taxon>
        <taxon>Actinomycetes</taxon>
        <taxon>Micrococcales</taxon>
        <taxon>Sanguibacteraceae</taxon>
        <taxon>Sanguibacter</taxon>
    </lineage>
</organism>
<keyword evidence="2" id="KW-0378">Hydrolase</keyword>
<dbReference type="AlphaFoldDB" id="A0A1G6MW23"/>